<reference evidence="2 3" key="1">
    <citation type="submission" date="2010-08" db="EMBL/GenBank/DDBJ databases">
        <authorList>
            <consortium name="US DOE Joint Genome Institute (JGI-PGF)"/>
            <person name="Lucas S."/>
            <person name="Copeland A."/>
            <person name="Lapidus A."/>
            <person name="Cheng J.-F."/>
            <person name="Bruce D."/>
            <person name="Goodwin L."/>
            <person name="Pitluck S."/>
            <person name="Land M.L."/>
            <person name="Hauser L."/>
            <person name="Chang Y.-J."/>
            <person name="Anderson I.J."/>
            <person name="Johnson E."/>
            <person name="Mulhopadhyay B."/>
            <person name="Kyrpides N."/>
            <person name="Woyke T.J."/>
        </authorList>
    </citation>
    <scope>NUCLEOTIDE SEQUENCE [LARGE SCALE GENOMIC DNA]</scope>
    <source>
        <strain evidence="2 3">6</strain>
    </source>
</reference>
<feature type="transmembrane region" description="Helical" evidence="1">
    <location>
        <begin position="6"/>
        <end position="30"/>
    </location>
</feature>
<dbReference type="OrthoDB" id="5523261at2"/>
<gene>
    <name evidence="2" type="ORF">EubceDRAFT1_0912</name>
</gene>
<dbReference type="STRING" id="633697.EubceDRAFT1_0912"/>
<dbReference type="InterPro" id="IPR010540">
    <property type="entry name" value="CmpB_TMEM229"/>
</dbReference>
<feature type="transmembrane region" description="Helical" evidence="1">
    <location>
        <begin position="42"/>
        <end position="59"/>
    </location>
</feature>
<reference evidence="2 3" key="2">
    <citation type="submission" date="2012-02" db="EMBL/GenBank/DDBJ databases">
        <title>Improved High-Quality Draft sequence of Eubacterium cellulosolvens 6.</title>
        <authorList>
            <consortium name="US DOE Joint Genome Institute"/>
            <person name="Lucas S."/>
            <person name="Han J."/>
            <person name="Lapidus A."/>
            <person name="Cheng J.-F."/>
            <person name="Goodwin L."/>
            <person name="Pitluck S."/>
            <person name="Peters L."/>
            <person name="Mikhailova N."/>
            <person name="Gu W."/>
            <person name="Detter J.C."/>
            <person name="Han C."/>
            <person name="Tapia R."/>
            <person name="Land M."/>
            <person name="Hauser L."/>
            <person name="Kyrpides N."/>
            <person name="Ivanova N."/>
            <person name="Pagani I."/>
            <person name="Johnson E."/>
            <person name="Mukhopadhyay B."/>
            <person name="Anderson I."/>
            <person name="Woyke T."/>
        </authorList>
    </citation>
    <scope>NUCLEOTIDE SEQUENCE [LARGE SCALE GENOMIC DNA]</scope>
    <source>
        <strain evidence="2 3">6</strain>
    </source>
</reference>
<feature type="transmembrane region" description="Helical" evidence="1">
    <location>
        <begin position="110"/>
        <end position="129"/>
    </location>
</feature>
<proteinExistence type="predicted"/>
<dbReference type="Pfam" id="PF06541">
    <property type="entry name" value="ABC_trans_CmpB"/>
    <property type="match status" value="1"/>
</dbReference>
<accession>I5ASG7</accession>
<dbReference type="EMBL" id="CM001487">
    <property type="protein sequence ID" value="EIM56740.1"/>
    <property type="molecule type" value="Genomic_DNA"/>
</dbReference>
<dbReference type="AlphaFoldDB" id="I5ASG7"/>
<keyword evidence="3" id="KW-1185">Reference proteome</keyword>
<dbReference type="HOGENOM" id="CLU_1406894_0_0_9"/>
<dbReference type="Proteomes" id="UP000005753">
    <property type="component" value="Chromosome"/>
</dbReference>
<sequence>MGEISIYTYLDIILICSGIGFVIENIWLVLRYGYFDNRNMNLPFLLGYGMAVVAIYMLLGTPKDMPDMKYYIMVLVLVSAGELILGISVEKICNIHYWDYSSLPFHLTRYTSLFTSMGFAEIITVFMRFCFPKLVMYLSANDTVVMKFVGIVGVIALIFDFLYSFIRMKRTKNHYTKWRVNLIGENLHREKTV</sequence>
<feature type="transmembrane region" description="Helical" evidence="1">
    <location>
        <begin position="144"/>
        <end position="166"/>
    </location>
</feature>
<dbReference type="eggNOG" id="ENOG50341EB">
    <property type="taxonomic scope" value="Bacteria"/>
</dbReference>
<keyword evidence="1" id="KW-0472">Membrane</keyword>
<evidence type="ECO:0000256" key="1">
    <source>
        <dbReference type="SAM" id="Phobius"/>
    </source>
</evidence>
<keyword evidence="1" id="KW-1133">Transmembrane helix</keyword>
<name>I5ASG7_EUBC6</name>
<protein>
    <submittedName>
        <fullName evidence="2">Putative membrane protein</fullName>
    </submittedName>
</protein>
<evidence type="ECO:0000313" key="2">
    <source>
        <dbReference type="EMBL" id="EIM56740.1"/>
    </source>
</evidence>
<evidence type="ECO:0000313" key="3">
    <source>
        <dbReference type="Proteomes" id="UP000005753"/>
    </source>
</evidence>
<feature type="transmembrane region" description="Helical" evidence="1">
    <location>
        <begin position="71"/>
        <end position="89"/>
    </location>
</feature>
<keyword evidence="1" id="KW-0812">Transmembrane</keyword>
<organism evidence="2 3">
    <name type="scientific">Eubacterium cellulosolvens (strain ATCC 43171 / JCM 9499 / 6)</name>
    <name type="common">Cillobacterium cellulosolvens</name>
    <dbReference type="NCBI Taxonomy" id="633697"/>
    <lineage>
        <taxon>Bacteria</taxon>
        <taxon>Bacillati</taxon>
        <taxon>Bacillota</taxon>
        <taxon>Clostridia</taxon>
        <taxon>Eubacteriales</taxon>
        <taxon>Eubacteriaceae</taxon>
        <taxon>Eubacterium</taxon>
    </lineage>
</organism>